<sequence>MATMKVKNRLLLGFGLLLVLMAIAIAVSVWQIAALRGSIESISNRSLPQTASANKVIDQVNATARAVRTLFISPDPKLQAEQRTTIDKAFAEVDRAMKTLEGMAAGEDERSQLSAIRASEADYRGKMRQFMALYEAGQTDEARTFLLGPLRDTQLRYMAQVADYIAKAEDSAQNLADRTVEGAVMATQLLWGLLVACVLLGALAGWMIGRSLMRELGGEPAMAVQLMEELAAGEVTTELKVKPGDQTSLFARMQQAAGRAVENIRIRNALDNVNTNVLIADTERRILYLNRSMQELLSRTEAELRRDLPQLDVRNLIGASVDVLARPGSAHQGMLDNLQASRQLETQIGGRHFALTASPVFNRSGTRIGSVMEWKDRTAEVRVEDEVAHIVSAAAQGDLAVRIRLEDKEGFFRQLGEGVNRLLDVTARGLSDVATVLGALARGDLTRTIDNEYQGMFGQLKNDTNSTVEKLREIVGNIQASTETISTAAREIAAGNTNLSSRTEQQAASLQETASSMEEITSTVRQNADNARQANQLAIGASDIASRGGEVVGQVVTTMNEINDSAKKIVDIISVIDGIAFQTNILALNAAVEAARAGEQGRGFAVVASEVRNLAQRSAGAAKEIKALIGDSVGKVDSGSRLVDEAGRTMQEIVASIRRVTDIMSEITAASLEQSAGIEQVNLAVSQMDENTQKNAALVEEAAAAAESLEEQARLLAETVALFRLDRRSSPRSGPASPPAAVRAHPQREAQLPAAVARPPRDDEGEWESF</sequence>
<evidence type="ECO:0000256" key="5">
    <source>
        <dbReference type="SAM" id="Phobius"/>
    </source>
</evidence>
<dbReference type="PROSITE" id="PS50112">
    <property type="entry name" value="PAS"/>
    <property type="match status" value="1"/>
</dbReference>
<dbReference type="CDD" id="cd11386">
    <property type="entry name" value="MCP_signal"/>
    <property type="match status" value="1"/>
</dbReference>
<dbReference type="SUPFAM" id="SSF58104">
    <property type="entry name" value="Methyl-accepting chemotaxis protein (MCP) signaling domain"/>
    <property type="match status" value="1"/>
</dbReference>
<evidence type="ECO:0000313" key="10">
    <source>
        <dbReference type="Proteomes" id="UP000243535"/>
    </source>
</evidence>
<dbReference type="InterPro" id="IPR024478">
    <property type="entry name" value="HlyB_4HB_MCP"/>
</dbReference>
<dbReference type="CDD" id="cd19411">
    <property type="entry name" value="MCP2201-like_sensor"/>
    <property type="match status" value="1"/>
</dbReference>
<evidence type="ECO:0000259" key="6">
    <source>
        <dbReference type="PROSITE" id="PS50111"/>
    </source>
</evidence>
<feature type="region of interest" description="Disordered" evidence="4">
    <location>
        <begin position="726"/>
        <end position="770"/>
    </location>
</feature>
<name>A0A0K6GSB5_9NEIS</name>
<evidence type="ECO:0000259" key="7">
    <source>
        <dbReference type="PROSITE" id="PS50112"/>
    </source>
</evidence>
<gene>
    <name evidence="9" type="ORF">Ga0061063_0290</name>
</gene>
<dbReference type="STRING" id="375574.GCA_001418035_00090"/>
<dbReference type="SMART" id="SM00283">
    <property type="entry name" value="MA"/>
    <property type="match status" value="1"/>
</dbReference>
<feature type="domain" description="PAS" evidence="7">
    <location>
        <begin position="262"/>
        <end position="304"/>
    </location>
</feature>
<feature type="domain" description="Methyl-accepting transducer" evidence="6">
    <location>
        <begin position="481"/>
        <end position="710"/>
    </location>
</feature>
<evidence type="ECO:0000256" key="4">
    <source>
        <dbReference type="SAM" id="MobiDB-lite"/>
    </source>
</evidence>
<keyword evidence="3" id="KW-0807">Transducer</keyword>
<dbReference type="InterPro" id="IPR035965">
    <property type="entry name" value="PAS-like_dom_sf"/>
</dbReference>
<dbReference type="RefSeq" id="WP_055433085.1">
    <property type="nucleotide sequence ID" value="NZ_CYHA01000001.1"/>
</dbReference>
<keyword evidence="5" id="KW-0812">Transmembrane</keyword>
<dbReference type="GO" id="GO:0006355">
    <property type="term" value="P:regulation of DNA-templated transcription"/>
    <property type="evidence" value="ECO:0007669"/>
    <property type="project" value="InterPro"/>
</dbReference>
<dbReference type="Proteomes" id="UP000243535">
    <property type="component" value="Unassembled WGS sequence"/>
</dbReference>
<keyword evidence="1" id="KW-0488">Methylation</keyword>
<dbReference type="GO" id="GO:0006935">
    <property type="term" value="P:chemotaxis"/>
    <property type="evidence" value="ECO:0007669"/>
    <property type="project" value="TreeGrafter"/>
</dbReference>
<evidence type="ECO:0000256" key="2">
    <source>
        <dbReference type="ARBA" id="ARBA00029447"/>
    </source>
</evidence>
<dbReference type="FunFam" id="1.10.287.950:FF:000002">
    <property type="entry name" value="Methyl-accepting chemotaxis protein"/>
    <property type="match status" value="1"/>
</dbReference>
<keyword evidence="5" id="KW-0472">Membrane</keyword>
<dbReference type="InterPro" id="IPR004089">
    <property type="entry name" value="MCPsignal_dom"/>
</dbReference>
<dbReference type="Pfam" id="PF18947">
    <property type="entry name" value="HAMP_2"/>
    <property type="match status" value="1"/>
</dbReference>
<dbReference type="InterPro" id="IPR047347">
    <property type="entry name" value="YvaQ-like_sensor"/>
</dbReference>
<feature type="domain" description="HAMP" evidence="8">
    <location>
        <begin position="424"/>
        <end position="476"/>
    </location>
</feature>
<dbReference type="Gene3D" id="3.30.450.20">
    <property type="entry name" value="PAS domain"/>
    <property type="match status" value="1"/>
</dbReference>
<comment type="similarity">
    <text evidence="2">Belongs to the methyl-accepting chemotaxis (MCP) protein family.</text>
</comment>
<dbReference type="InterPro" id="IPR013767">
    <property type="entry name" value="PAS_fold"/>
</dbReference>
<dbReference type="PANTHER" id="PTHR43531:SF14">
    <property type="entry name" value="METHYL-ACCEPTING CHEMOTAXIS PROTEIN I-RELATED"/>
    <property type="match status" value="1"/>
</dbReference>
<dbReference type="AlphaFoldDB" id="A0A0K6GSB5"/>
<dbReference type="InterPro" id="IPR000014">
    <property type="entry name" value="PAS"/>
</dbReference>
<evidence type="ECO:0000256" key="3">
    <source>
        <dbReference type="PROSITE-ProRule" id="PRU00284"/>
    </source>
</evidence>
<dbReference type="GO" id="GO:0007165">
    <property type="term" value="P:signal transduction"/>
    <property type="evidence" value="ECO:0007669"/>
    <property type="project" value="UniProtKB-KW"/>
</dbReference>
<feature type="transmembrane region" description="Helical" evidence="5">
    <location>
        <begin position="189"/>
        <end position="208"/>
    </location>
</feature>
<dbReference type="EMBL" id="CYHA01000001">
    <property type="protein sequence ID" value="CUA81448.1"/>
    <property type="molecule type" value="Genomic_DNA"/>
</dbReference>
<proteinExistence type="inferred from homology"/>
<accession>A0A0K6GSB5</accession>
<dbReference type="Pfam" id="PF00015">
    <property type="entry name" value="MCPsignal"/>
    <property type="match status" value="1"/>
</dbReference>
<dbReference type="Gene3D" id="1.10.287.950">
    <property type="entry name" value="Methyl-accepting chemotaxis protein"/>
    <property type="match status" value="1"/>
</dbReference>
<dbReference type="InterPro" id="IPR003660">
    <property type="entry name" value="HAMP_dom"/>
</dbReference>
<feature type="compositionally biased region" description="Low complexity" evidence="4">
    <location>
        <begin position="731"/>
        <end position="744"/>
    </location>
</feature>
<dbReference type="GO" id="GO:0004888">
    <property type="term" value="F:transmembrane signaling receptor activity"/>
    <property type="evidence" value="ECO:0007669"/>
    <property type="project" value="TreeGrafter"/>
</dbReference>
<dbReference type="SUPFAM" id="SSF55785">
    <property type="entry name" value="PYP-like sensor domain (PAS domain)"/>
    <property type="match status" value="1"/>
</dbReference>
<reference evidence="10" key="1">
    <citation type="submission" date="2015-08" db="EMBL/GenBank/DDBJ databases">
        <authorList>
            <person name="Varghese N."/>
        </authorList>
    </citation>
    <scope>NUCLEOTIDE SEQUENCE [LARGE SCALE GENOMIC DNA]</scope>
    <source>
        <strain evidence="10">DSM 17901</strain>
    </source>
</reference>
<dbReference type="Pfam" id="PF00989">
    <property type="entry name" value="PAS"/>
    <property type="match status" value="1"/>
</dbReference>
<dbReference type="PROSITE" id="PS50885">
    <property type="entry name" value="HAMP"/>
    <property type="match status" value="1"/>
</dbReference>
<organism evidence="9 10">
    <name type="scientific">Gulbenkiania indica</name>
    <dbReference type="NCBI Taxonomy" id="375574"/>
    <lineage>
        <taxon>Bacteria</taxon>
        <taxon>Pseudomonadati</taxon>
        <taxon>Pseudomonadota</taxon>
        <taxon>Betaproteobacteria</taxon>
        <taxon>Neisseriales</taxon>
        <taxon>Chromobacteriaceae</taxon>
        <taxon>Gulbenkiania</taxon>
    </lineage>
</organism>
<dbReference type="InterPro" id="IPR051310">
    <property type="entry name" value="MCP_chemotaxis"/>
</dbReference>
<evidence type="ECO:0000256" key="1">
    <source>
        <dbReference type="ARBA" id="ARBA00022481"/>
    </source>
</evidence>
<evidence type="ECO:0000259" key="8">
    <source>
        <dbReference type="PROSITE" id="PS50885"/>
    </source>
</evidence>
<evidence type="ECO:0000313" key="9">
    <source>
        <dbReference type="EMBL" id="CUA81448.1"/>
    </source>
</evidence>
<keyword evidence="10" id="KW-1185">Reference proteome</keyword>
<dbReference type="GO" id="GO:0005886">
    <property type="term" value="C:plasma membrane"/>
    <property type="evidence" value="ECO:0007669"/>
    <property type="project" value="TreeGrafter"/>
</dbReference>
<protein>
    <submittedName>
        <fullName evidence="9">Methyl-accepting chemotaxis sensory transducer with Pas/Pac sensor</fullName>
    </submittedName>
</protein>
<keyword evidence="5" id="KW-1133">Transmembrane helix</keyword>
<dbReference type="Pfam" id="PF12729">
    <property type="entry name" value="4HB_MCP_1"/>
    <property type="match status" value="1"/>
</dbReference>
<dbReference type="PROSITE" id="PS50111">
    <property type="entry name" value="CHEMOTAXIS_TRANSDUC_2"/>
    <property type="match status" value="1"/>
</dbReference>
<dbReference type="PANTHER" id="PTHR43531">
    <property type="entry name" value="PROTEIN ICFG"/>
    <property type="match status" value="1"/>
</dbReference>